<proteinExistence type="predicted"/>
<accession>A0A5U2CIZ6</accession>
<dbReference type="EMBL" id="AAGKEV010000014">
    <property type="protein sequence ID" value="EBO9650259.1"/>
    <property type="molecule type" value="Genomic_DNA"/>
</dbReference>
<protein>
    <submittedName>
        <fullName evidence="1">Uncharacterized protein</fullName>
    </submittedName>
</protein>
<name>A0A5U2CIZ6_SALER</name>
<dbReference type="AlphaFoldDB" id="A0A5U2CIZ6"/>
<organism evidence="1">
    <name type="scientific">Salmonella enterica</name>
    <name type="common">Salmonella choleraesuis</name>
    <dbReference type="NCBI Taxonomy" id="28901"/>
    <lineage>
        <taxon>Bacteria</taxon>
        <taxon>Pseudomonadati</taxon>
        <taxon>Pseudomonadota</taxon>
        <taxon>Gammaproteobacteria</taxon>
        <taxon>Enterobacterales</taxon>
        <taxon>Enterobacteriaceae</taxon>
        <taxon>Salmonella</taxon>
    </lineage>
</organism>
<evidence type="ECO:0000313" key="1">
    <source>
        <dbReference type="EMBL" id="EBO9650259.1"/>
    </source>
</evidence>
<sequence>MKVSSSRMKNKVGAQKGAFIKMKQENIYIYQRECAECYVPIIINQVVTNFSFITIFSFSFSRTCFAWYRCL</sequence>
<comment type="caution">
    <text evidence="1">The sequence shown here is derived from an EMBL/GenBank/DDBJ whole genome shotgun (WGS) entry which is preliminary data.</text>
</comment>
<reference evidence="1" key="1">
    <citation type="submission" date="2018-07" db="EMBL/GenBank/DDBJ databases">
        <authorList>
            <consortium name="GenomeTrakr network: Whole genome sequencing for foodborne pathogen traceback"/>
        </authorList>
    </citation>
    <scope>NUCLEOTIDE SEQUENCE</scope>
    <source>
        <strain evidence="1">FDN0034</strain>
    </source>
</reference>
<gene>
    <name evidence="1" type="ORF">S893_19205</name>
</gene>